<dbReference type="EMBL" id="ALAN01000075">
    <property type="protein sequence ID" value="ETI68176.1"/>
    <property type="molecule type" value="Genomic_DNA"/>
</dbReference>
<organism evidence="4 5">
    <name type="scientific">Neobacillus vireti LMG 21834</name>
    <dbReference type="NCBI Taxonomy" id="1131730"/>
    <lineage>
        <taxon>Bacteria</taxon>
        <taxon>Bacillati</taxon>
        <taxon>Bacillota</taxon>
        <taxon>Bacilli</taxon>
        <taxon>Bacillales</taxon>
        <taxon>Bacillaceae</taxon>
        <taxon>Neobacillus</taxon>
    </lineage>
</organism>
<evidence type="ECO:0000313" key="5">
    <source>
        <dbReference type="Proteomes" id="UP000018877"/>
    </source>
</evidence>
<evidence type="ECO:0000313" key="4">
    <source>
        <dbReference type="EMBL" id="ETI68176.1"/>
    </source>
</evidence>
<evidence type="ECO:0000259" key="3">
    <source>
        <dbReference type="Pfam" id="PF00266"/>
    </source>
</evidence>
<sequence>MLPFCFSKSERANHWKSVLHILISRTDLWSVKQMITATIGSKTYRIPNNLEEYFKTFRSQVIGMDQEFESPYGKKKIIYADWIASGRLYRPIEQKISEVFGPFMANTHTESNVTSLMMTGIYKQSKNIIKDHVNAGKHDAVILDGFGVTSVINKLQRILGIRVHEKWKKRLQLQLSDNERPVIFLTHMEHHSNHTSWLETIGDVVVVGPDTNGTVDVNQLEQLLHHYKDRRLKIGSFTACSNVTGIKTPYHQLAKIMHQHGGLCFVDFAASAPYTAIDMHPKDPLEKLDAVFFSPHKFLGGPGSSGVLVFDRRLYINKVPDHPGGGTVTWTNPWGEHQYYADIEMREDGGTPGILQAIRTALCLNLKDRMGVENILNREKEQLALLLPRLEQIPEFHLLDGHLKDCLGIISFSIEDIHYNLIVRLLNDRFGIQVRGGCSCAGTYGHYLFHLNKEASKQITEKIDHGDLSDKPGWVRFSLHPIMTNEDVLLFVKAIKEIIINIDDWKKDYVYDKASNDYFYINHIREDMSPLFRFE</sequence>
<accession>A0AB94IM77</accession>
<dbReference type="Gene3D" id="3.90.1150.10">
    <property type="entry name" value="Aspartate Aminotransferase, domain 1"/>
    <property type="match status" value="1"/>
</dbReference>
<proteinExistence type="predicted"/>
<comment type="cofactor">
    <cofactor evidence="1">
        <name>pyridoxal 5'-phosphate</name>
        <dbReference type="ChEBI" id="CHEBI:597326"/>
    </cofactor>
</comment>
<name>A0AB94IM77_9BACI</name>
<evidence type="ECO:0000256" key="1">
    <source>
        <dbReference type="ARBA" id="ARBA00001933"/>
    </source>
</evidence>
<evidence type="ECO:0000256" key="2">
    <source>
        <dbReference type="ARBA" id="ARBA00022898"/>
    </source>
</evidence>
<dbReference type="GO" id="GO:0003824">
    <property type="term" value="F:catalytic activity"/>
    <property type="evidence" value="ECO:0007669"/>
    <property type="project" value="UniProtKB-ARBA"/>
</dbReference>
<dbReference type="PANTHER" id="PTHR43586:SF8">
    <property type="entry name" value="CYSTEINE DESULFURASE 1, CHLOROPLASTIC"/>
    <property type="match status" value="1"/>
</dbReference>
<dbReference type="PANTHER" id="PTHR43586">
    <property type="entry name" value="CYSTEINE DESULFURASE"/>
    <property type="match status" value="1"/>
</dbReference>
<protein>
    <submittedName>
        <fullName evidence="4">Cysteine desulfurase</fullName>
    </submittedName>
</protein>
<comment type="caution">
    <text evidence="4">The sequence shown here is derived from an EMBL/GenBank/DDBJ whole genome shotgun (WGS) entry which is preliminary data.</text>
</comment>
<keyword evidence="5" id="KW-1185">Reference proteome</keyword>
<dbReference type="InterPro" id="IPR015424">
    <property type="entry name" value="PyrdxlP-dep_Trfase"/>
</dbReference>
<dbReference type="InterPro" id="IPR000192">
    <property type="entry name" value="Aminotrans_V_dom"/>
</dbReference>
<dbReference type="Gene3D" id="3.40.640.10">
    <property type="entry name" value="Type I PLP-dependent aspartate aminotransferase-like (Major domain)"/>
    <property type="match status" value="1"/>
</dbReference>
<keyword evidence="2" id="KW-0663">Pyridoxal phosphate</keyword>
<feature type="domain" description="Aminotransferase class V" evidence="3">
    <location>
        <begin position="78"/>
        <end position="489"/>
    </location>
</feature>
<reference evidence="4 5" key="1">
    <citation type="journal article" date="2014" name="Environ. Microbiol.">
        <title>The nitrate-ammonifying and nosZ-carrying bacterium Bacillus vireti is a potent source and sink for nitric and nitrous oxide under high nitrate conditions.</title>
        <authorList>
            <person name="Mania D."/>
            <person name="Heylen K."/>
            <person name="van Spanning R.J."/>
            <person name="Frostegard A."/>
        </authorList>
    </citation>
    <scope>NUCLEOTIDE SEQUENCE [LARGE SCALE GENOMIC DNA]</scope>
    <source>
        <strain evidence="4 5">LMG 21834</strain>
    </source>
</reference>
<gene>
    <name evidence="4" type="ORF">BAVI_13714</name>
</gene>
<dbReference type="AlphaFoldDB" id="A0AB94IM77"/>
<dbReference type="InterPro" id="IPR015422">
    <property type="entry name" value="PyrdxlP-dep_Trfase_small"/>
</dbReference>
<dbReference type="InterPro" id="IPR015421">
    <property type="entry name" value="PyrdxlP-dep_Trfase_major"/>
</dbReference>
<dbReference type="Pfam" id="PF00266">
    <property type="entry name" value="Aminotran_5"/>
    <property type="match status" value="1"/>
</dbReference>
<dbReference type="Proteomes" id="UP000018877">
    <property type="component" value="Unassembled WGS sequence"/>
</dbReference>
<dbReference type="SUPFAM" id="SSF53383">
    <property type="entry name" value="PLP-dependent transferases"/>
    <property type="match status" value="1"/>
</dbReference>